<proteinExistence type="predicted"/>
<dbReference type="InterPro" id="IPR011993">
    <property type="entry name" value="PH-like_dom_sf"/>
</dbReference>
<dbReference type="SUPFAM" id="SSF52047">
    <property type="entry name" value="RNI-like"/>
    <property type="match status" value="1"/>
</dbReference>
<dbReference type="PANTHER" id="PTHR24114">
    <property type="entry name" value="LEUCINE RICH REPEAT FAMILY PROTEIN"/>
    <property type="match status" value="1"/>
</dbReference>
<keyword evidence="2" id="KW-1185">Reference proteome</keyword>
<dbReference type="Gene3D" id="2.30.29.30">
    <property type="entry name" value="Pleckstrin-homology domain (PH domain)/Phosphotyrosine-binding domain (PTB)"/>
    <property type="match status" value="1"/>
</dbReference>
<dbReference type="InterPro" id="IPR032675">
    <property type="entry name" value="LRR_dom_sf"/>
</dbReference>
<reference evidence="1 2" key="1">
    <citation type="submission" date="2014-06" db="EMBL/GenBank/DDBJ databases">
        <authorList>
            <person name="Swart Estienne"/>
        </authorList>
    </citation>
    <scope>NUCLEOTIDE SEQUENCE [LARGE SCALE GENOMIC DNA]</scope>
    <source>
        <strain evidence="1 2">130c</strain>
    </source>
</reference>
<organism evidence="1 2">
    <name type="scientific">Stylonychia lemnae</name>
    <name type="common">Ciliate</name>
    <dbReference type="NCBI Taxonomy" id="5949"/>
    <lineage>
        <taxon>Eukaryota</taxon>
        <taxon>Sar</taxon>
        <taxon>Alveolata</taxon>
        <taxon>Ciliophora</taxon>
        <taxon>Intramacronucleata</taxon>
        <taxon>Spirotrichea</taxon>
        <taxon>Stichotrichia</taxon>
        <taxon>Sporadotrichida</taxon>
        <taxon>Oxytrichidae</taxon>
        <taxon>Stylonychinae</taxon>
        <taxon>Stylonychia</taxon>
    </lineage>
</organism>
<name>A0A077ZP19_STYLE</name>
<dbReference type="EMBL" id="CCKQ01000625">
    <property type="protein sequence ID" value="CDW71712.1"/>
    <property type="molecule type" value="Genomic_DNA"/>
</dbReference>
<dbReference type="Proteomes" id="UP000039865">
    <property type="component" value="Unassembled WGS sequence"/>
</dbReference>
<accession>A0A077ZP19</accession>
<evidence type="ECO:0000313" key="1">
    <source>
        <dbReference type="EMBL" id="CDW71712.1"/>
    </source>
</evidence>
<dbReference type="Gene3D" id="3.80.10.10">
    <property type="entry name" value="Ribonuclease Inhibitor"/>
    <property type="match status" value="1"/>
</dbReference>
<dbReference type="SUPFAM" id="SSF50729">
    <property type="entry name" value="PH domain-like"/>
    <property type="match status" value="1"/>
</dbReference>
<protein>
    <recommendedName>
        <fullName evidence="3">Leucine Rich Repeat family protein</fullName>
    </recommendedName>
</protein>
<evidence type="ECO:0008006" key="3">
    <source>
        <dbReference type="Google" id="ProtNLM"/>
    </source>
</evidence>
<evidence type="ECO:0000313" key="2">
    <source>
        <dbReference type="Proteomes" id="UP000039865"/>
    </source>
</evidence>
<dbReference type="InParanoid" id="A0A077ZP19"/>
<sequence length="1013" mass="118125">MDILQKLQQNLEKQNTPQKSLLNKTNKIQQKISKVNYNEDQNDKERIRERLDEMIKDRNQKMMKESIEVNFAQTINEITSGSPLKPQKPNKKYKLTIEQVKIYQTLKKLELKSKSHFKLNEQKRNKGVNHRRFTDIIENEKDHLLGIFSSNKLITEFSGQSGQKIFDMHKLDFVQLKFKEDIARITQDMIDQAQQSQFGKEIIQKSELYQHKYIPDIAQTFEQKIQQYNSEITNNYQYDESPHPQAQTYDDFQSVARIYNNASIIKVNITGEYPTLYYTFENVNDSLQIQRVKSKNNLIGKGVQQIAEPSNSLVSKISKGLARQLKTEFTTIENRYLKNIEREVVKEYELEDEDEMFQSMYLNYIGMGGLNDNLESSNGLSHIQSPTTGIIEGLGGMIGGLQGFQKGRNHNQLEISDDSDKDLQFIDLIGLSGNNNNNRMHMDNQINGNNMLIITPFENILFYDELLDEESYDAQLIDELFNGQKKIKISKEVADRSRGRSIAALMSRINTENLDDSDSSIQDNQTYQALQKYQFNQILKGNESPDILLRDNRNYTTIQRQKTTRKSVKRQKIDISSIVEFFDPIRKKKGPLSKKNKTGRIKDKGSTQKHGIVNKRVPTDNSTQIEHGLITFYGNVSKQRFRFNSFHLRWMMMRGLNLYWYRSPMDKQQKGNIIIPSVNIQHMRVGQNGRQLRFLDNEQNLEFKHKVSNMIQYKMYVETVNKRDQERLDIQILDFFKDSNTLKLEFHDKQLNDEFKIIYLLESLQAHSRLTQLILVNCGLTDEYLDLLLNKICQRRNTIWHMDFSQNELTQHSIPSLCQYMKHDYGLYLKSLQLNRNTIYDGGLQNLAVGLFDRYQIFENKNQSITKAPIPIQNLGLSDTKFTDNRDFENLMELDISKNNITESSLKYLGDILKKFNGFKSINMQSMGKMKTENGWIDFCRSLRDSGALQMIDLSKNAFSGQVLQELFHAIAENYVISEIYVEIKGKTIPFGFSNNTLMSMYQICLTKENVDL</sequence>
<dbReference type="AlphaFoldDB" id="A0A077ZP19"/>
<dbReference type="OrthoDB" id="9520114at2759"/>
<dbReference type="PANTHER" id="PTHR24114:SF2">
    <property type="entry name" value="F-BOX DOMAIN-CONTAINING PROTEIN-RELATED"/>
    <property type="match status" value="1"/>
</dbReference>
<gene>
    <name evidence="1" type="primary">Contig2287.g2471</name>
    <name evidence="1" type="ORF">STYLEM_660</name>
</gene>
<dbReference type="InterPro" id="IPR052394">
    <property type="entry name" value="LRR-containing"/>
</dbReference>